<accession>A0A553CJC1</accession>
<feature type="domain" description="Glycosyl transferase family 1" evidence="1">
    <location>
        <begin position="239"/>
        <end position="390"/>
    </location>
</feature>
<evidence type="ECO:0000313" key="3">
    <source>
        <dbReference type="Proteomes" id="UP000318585"/>
    </source>
</evidence>
<dbReference type="Proteomes" id="UP000318585">
    <property type="component" value="Unassembled WGS sequence"/>
</dbReference>
<dbReference type="OrthoDB" id="9787111at2"/>
<proteinExistence type="predicted"/>
<dbReference type="CDD" id="cd03801">
    <property type="entry name" value="GT4_PimA-like"/>
    <property type="match status" value="1"/>
</dbReference>
<dbReference type="PANTHER" id="PTHR45947">
    <property type="entry name" value="SULFOQUINOVOSYL TRANSFERASE SQD2"/>
    <property type="match status" value="1"/>
</dbReference>
<name>A0A553CJC1_9FLAO</name>
<dbReference type="InterPro" id="IPR050194">
    <property type="entry name" value="Glycosyltransferase_grp1"/>
</dbReference>
<keyword evidence="2" id="KW-0808">Transferase</keyword>
<dbReference type="Pfam" id="PF00534">
    <property type="entry name" value="Glycos_transf_1"/>
    <property type="match status" value="1"/>
</dbReference>
<dbReference type="InterPro" id="IPR001296">
    <property type="entry name" value="Glyco_trans_1"/>
</dbReference>
<dbReference type="PANTHER" id="PTHR45947:SF13">
    <property type="entry name" value="TRANSFERASE"/>
    <property type="match status" value="1"/>
</dbReference>
<evidence type="ECO:0000313" key="2">
    <source>
        <dbReference type="EMBL" id="TRX20570.1"/>
    </source>
</evidence>
<dbReference type="EMBL" id="VJZR01000009">
    <property type="protein sequence ID" value="TRX20570.1"/>
    <property type="molecule type" value="Genomic_DNA"/>
</dbReference>
<keyword evidence="3" id="KW-1185">Reference proteome</keyword>
<protein>
    <submittedName>
        <fullName evidence="2">Glycosyltransferase family 4 protein</fullName>
    </submittedName>
</protein>
<dbReference type="AlphaFoldDB" id="A0A553CJC1"/>
<dbReference type="SUPFAM" id="SSF53756">
    <property type="entry name" value="UDP-Glycosyltransferase/glycogen phosphorylase"/>
    <property type="match status" value="1"/>
</dbReference>
<dbReference type="RefSeq" id="WP_144071629.1">
    <property type="nucleotide sequence ID" value="NZ_VJZR01000009.1"/>
</dbReference>
<comment type="caution">
    <text evidence="2">The sequence shown here is derived from an EMBL/GenBank/DDBJ whole genome shotgun (WGS) entry which is preliminary data.</text>
</comment>
<sequence length="415" mass="47750">MKIALVNYRYFVSGGPERYMFNIKEVLEKHGHIVAPFSIKHNKNIKSDYEPYFLDAIGTGNEVYNHEYPADLKTKIQVVGRMLYSFEAKRKFKHFLKEVQPDIVYILHFQNKLSCSIIDAAKEMNIPVVQRISDFGHICPNAHLYREKVGICESCTSKSLFQAVKHKCISNSYSHSALKAFSLAIMNINRVKDKVDGFVFPSSFTRNKYIAKGFDVKKTFHIPTFFNAEQLAQSKEIRYGNFAVYVGRLEKEKGIETLINAFLKTNHKLKIIGFSNDSYETSLKNMAQGREDQIEFIGKLDFEEISHYLQECLFTVVPSEWFENFPNTVLESFAFKKAVLATNIGSLPEIVNESNGFCFDYASSDSLREKINYMFSNKEEAQIKGENGFKDLSASYSADYHYSQLISVFKRIKNN</sequence>
<organism evidence="2 3">
    <name type="scientific">Flavobacterium franklandianum</name>
    <dbReference type="NCBI Taxonomy" id="2594430"/>
    <lineage>
        <taxon>Bacteria</taxon>
        <taxon>Pseudomonadati</taxon>
        <taxon>Bacteroidota</taxon>
        <taxon>Flavobacteriia</taxon>
        <taxon>Flavobacteriales</taxon>
        <taxon>Flavobacteriaceae</taxon>
        <taxon>Flavobacterium</taxon>
    </lineage>
</organism>
<gene>
    <name evidence="2" type="ORF">FNW17_10660</name>
</gene>
<dbReference type="Gene3D" id="3.40.50.2000">
    <property type="entry name" value="Glycogen Phosphorylase B"/>
    <property type="match status" value="2"/>
</dbReference>
<reference evidence="2 3" key="1">
    <citation type="submission" date="2019-07" db="EMBL/GenBank/DDBJ databases">
        <title>Novel species of Flavobacterium.</title>
        <authorList>
            <person name="Liu Q."/>
            <person name="Xin Y.-H."/>
        </authorList>
    </citation>
    <scope>NUCLEOTIDE SEQUENCE [LARGE SCALE GENOMIC DNA]</scope>
    <source>
        <strain evidence="2 3">LB3P56</strain>
    </source>
</reference>
<dbReference type="GO" id="GO:0016757">
    <property type="term" value="F:glycosyltransferase activity"/>
    <property type="evidence" value="ECO:0007669"/>
    <property type="project" value="InterPro"/>
</dbReference>
<evidence type="ECO:0000259" key="1">
    <source>
        <dbReference type="Pfam" id="PF00534"/>
    </source>
</evidence>